<name>A0A8J3BKL9_9FLAO</name>
<evidence type="ECO:0008006" key="4">
    <source>
        <dbReference type="Google" id="ProtNLM"/>
    </source>
</evidence>
<dbReference type="AlphaFoldDB" id="A0A8J3BKL9"/>
<keyword evidence="3" id="KW-1185">Reference proteome</keyword>
<evidence type="ECO:0000313" key="2">
    <source>
        <dbReference type="EMBL" id="GGK10640.1"/>
    </source>
</evidence>
<organism evidence="2 3">
    <name type="scientific">Yeosuana aromativorans</name>
    <dbReference type="NCBI Taxonomy" id="288019"/>
    <lineage>
        <taxon>Bacteria</taxon>
        <taxon>Pseudomonadati</taxon>
        <taxon>Bacteroidota</taxon>
        <taxon>Flavobacteriia</taxon>
        <taxon>Flavobacteriales</taxon>
        <taxon>Flavobacteriaceae</taxon>
        <taxon>Yeosuana</taxon>
    </lineage>
</organism>
<dbReference type="EMBL" id="BMNR01000001">
    <property type="protein sequence ID" value="GGK10640.1"/>
    <property type="molecule type" value="Genomic_DNA"/>
</dbReference>
<dbReference type="Proteomes" id="UP000612329">
    <property type="component" value="Unassembled WGS sequence"/>
</dbReference>
<gene>
    <name evidence="2" type="ORF">GCM10007962_00950</name>
</gene>
<proteinExistence type="predicted"/>
<reference evidence="2" key="1">
    <citation type="journal article" date="2014" name="Int. J. Syst. Evol. Microbiol.">
        <title>Complete genome sequence of Corynebacterium casei LMG S-19264T (=DSM 44701T), isolated from a smear-ripened cheese.</title>
        <authorList>
            <consortium name="US DOE Joint Genome Institute (JGI-PGF)"/>
            <person name="Walter F."/>
            <person name="Albersmeier A."/>
            <person name="Kalinowski J."/>
            <person name="Ruckert C."/>
        </authorList>
    </citation>
    <scope>NUCLEOTIDE SEQUENCE</scope>
    <source>
        <strain evidence="2">JCM 12862</strain>
    </source>
</reference>
<dbReference type="Pfam" id="PF12099">
    <property type="entry name" value="DUF3575"/>
    <property type="match status" value="1"/>
</dbReference>
<keyword evidence="1" id="KW-0732">Signal</keyword>
<comment type="caution">
    <text evidence="2">The sequence shown here is derived from an EMBL/GenBank/DDBJ whole genome shotgun (WGS) entry which is preliminary data.</text>
</comment>
<evidence type="ECO:0000256" key="1">
    <source>
        <dbReference type="SAM" id="SignalP"/>
    </source>
</evidence>
<feature type="chain" id="PRO_5035231975" description="DUF3575 domain-containing protein" evidence="1">
    <location>
        <begin position="27"/>
        <end position="211"/>
    </location>
</feature>
<accession>A0A8J3BKL9</accession>
<sequence length="211" mass="23939">MTTKQHLKTVLFLVALAFGISNASLAQDMANSKKDKNKFKNSISFCPAALAFGIYSVNYEYLLNKKHGLVARFDYEAIPKTYTNTNIKSNGKAFIVNYRYHFSEQMKSFFVGAYGRYRIYNGTGVIEGNNTTENENFSFDMPDWTAGINAGKKWVWNSGFNITLSFGYGFSNESWNASSNITSVDNAIKDFRKAYDFIDPFYGEFSIGYSF</sequence>
<dbReference type="RefSeq" id="WP_188649306.1">
    <property type="nucleotide sequence ID" value="NZ_BMNR01000001.1"/>
</dbReference>
<feature type="signal peptide" evidence="1">
    <location>
        <begin position="1"/>
        <end position="26"/>
    </location>
</feature>
<dbReference type="InterPro" id="IPR021958">
    <property type="entry name" value="DUF3575"/>
</dbReference>
<evidence type="ECO:0000313" key="3">
    <source>
        <dbReference type="Proteomes" id="UP000612329"/>
    </source>
</evidence>
<protein>
    <recommendedName>
        <fullName evidence="4">DUF3575 domain-containing protein</fullName>
    </recommendedName>
</protein>
<reference evidence="2" key="2">
    <citation type="submission" date="2020-09" db="EMBL/GenBank/DDBJ databases">
        <authorList>
            <person name="Sun Q."/>
            <person name="Ohkuma M."/>
        </authorList>
    </citation>
    <scope>NUCLEOTIDE SEQUENCE</scope>
    <source>
        <strain evidence="2">JCM 12862</strain>
    </source>
</reference>